<evidence type="ECO:0000256" key="2">
    <source>
        <dbReference type="SAM" id="SignalP"/>
    </source>
</evidence>
<accession>A0A1W0X6H4</accession>
<dbReference type="Proteomes" id="UP000192578">
    <property type="component" value="Unassembled WGS sequence"/>
</dbReference>
<protein>
    <recommendedName>
        <fullName evidence="5">Secreted protein</fullName>
    </recommendedName>
</protein>
<feature type="signal peptide" evidence="2">
    <location>
        <begin position="1"/>
        <end position="15"/>
    </location>
</feature>
<gene>
    <name evidence="3" type="ORF">BV898_02891</name>
</gene>
<feature type="chain" id="PRO_5013071423" description="Secreted protein" evidence="2">
    <location>
        <begin position="16"/>
        <end position="102"/>
    </location>
</feature>
<comment type="caution">
    <text evidence="3">The sequence shown here is derived from an EMBL/GenBank/DDBJ whole genome shotgun (WGS) entry which is preliminary data.</text>
</comment>
<feature type="region of interest" description="Disordered" evidence="1">
    <location>
        <begin position="71"/>
        <end position="102"/>
    </location>
</feature>
<name>A0A1W0X6H4_HYPEX</name>
<evidence type="ECO:0000256" key="1">
    <source>
        <dbReference type="SAM" id="MobiDB-lite"/>
    </source>
</evidence>
<evidence type="ECO:0000313" key="4">
    <source>
        <dbReference type="Proteomes" id="UP000192578"/>
    </source>
</evidence>
<evidence type="ECO:0000313" key="3">
    <source>
        <dbReference type="EMBL" id="OQV23157.1"/>
    </source>
</evidence>
<proteinExistence type="predicted"/>
<feature type="compositionally biased region" description="Low complexity" evidence="1">
    <location>
        <begin position="73"/>
        <end position="85"/>
    </location>
</feature>
<evidence type="ECO:0008006" key="5">
    <source>
        <dbReference type="Google" id="ProtNLM"/>
    </source>
</evidence>
<dbReference type="EMBL" id="MTYJ01000013">
    <property type="protein sequence ID" value="OQV23157.1"/>
    <property type="molecule type" value="Genomic_DNA"/>
</dbReference>
<organism evidence="3 4">
    <name type="scientific">Hypsibius exemplaris</name>
    <name type="common">Freshwater tardigrade</name>
    <dbReference type="NCBI Taxonomy" id="2072580"/>
    <lineage>
        <taxon>Eukaryota</taxon>
        <taxon>Metazoa</taxon>
        <taxon>Ecdysozoa</taxon>
        <taxon>Tardigrada</taxon>
        <taxon>Eutardigrada</taxon>
        <taxon>Parachela</taxon>
        <taxon>Hypsibioidea</taxon>
        <taxon>Hypsibiidae</taxon>
        <taxon>Hypsibius</taxon>
    </lineage>
</organism>
<keyword evidence="2" id="KW-0732">Signal</keyword>
<reference evidence="4" key="1">
    <citation type="submission" date="2017-01" db="EMBL/GenBank/DDBJ databases">
        <title>Comparative genomics of anhydrobiosis in the tardigrade Hypsibius dujardini.</title>
        <authorList>
            <person name="Yoshida Y."/>
            <person name="Koutsovoulos G."/>
            <person name="Laetsch D."/>
            <person name="Stevens L."/>
            <person name="Kumar S."/>
            <person name="Horikawa D."/>
            <person name="Ishino K."/>
            <person name="Komine S."/>
            <person name="Tomita M."/>
            <person name="Blaxter M."/>
            <person name="Arakawa K."/>
        </authorList>
    </citation>
    <scope>NUCLEOTIDE SEQUENCE [LARGE SCALE GENOMIC DNA]</scope>
    <source>
        <strain evidence="4">Z151</strain>
    </source>
</reference>
<feature type="compositionally biased region" description="Polar residues" evidence="1">
    <location>
        <begin position="86"/>
        <end position="96"/>
    </location>
</feature>
<dbReference type="AlphaFoldDB" id="A0A1W0X6H4"/>
<keyword evidence="4" id="KW-1185">Reference proteome</keyword>
<sequence length="102" mass="11369">MMTLLCLCLRGPALGKEVCPTSYRSSREMMRRLREPALTSESMDRYVPPRGQAVSCLALLSSHLGTAVLDVPQNQQQQQQHRNNQAHTTPSQTAPGMSSHHR</sequence>